<dbReference type="EMBL" id="KZ308894">
    <property type="protein sequence ID" value="KAG8235273.1"/>
    <property type="molecule type" value="Genomic_DNA"/>
</dbReference>
<evidence type="ECO:0000256" key="1">
    <source>
        <dbReference type="SAM" id="MobiDB-lite"/>
    </source>
</evidence>
<evidence type="ECO:0000313" key="2">
    <source>
        <dbReference type="EMBL" id="KAG8235273.1"/>
    </source>
</evidence>
<gene>
    <name evidence="2" type="ORF">J437_LFUL014273</name>
</gene>
<protein>
    <submittedName>
        <fullName evidence="2">Uncharacterized protein</fullName>
    </submittedName>
</protein>
<accession>A0A8K0KN51</accession>
<feature type="region of interest" description="Disordered" evidence="1">
    <location>
        <begin position="12"/>
        <end position="57"/>
    </location>
</feature>
<dbReference type="Proteomes" id="UP000792457">
    <property type="component" value="Unassembled WGS sequence"/>
</dbReference>
<organism evidence="2 3">
    <name type="scientific">Ladona fulva</name>
    <name type="common">Scarce chaser dragonfly</name>
    <name type="synonym">Libellula fulva</name>
    <dbReference type="NCBI Taxonomy" id="123851"/>
    <lineage>
        <taxon>Eukaryota</taxon>
        <taxon>Metazoa</taxon>
        <taxon>Ecdysozoa</taxon>
        <taxon>Arthropoda</taxon>
        <taxon>Hexapoda</taxon>
        <taxon>Insecta</taxon>
        <taxon>Pterygota</taxon>
        <taxon>Palaeoptera</taxon>
        <taxon>Odonata</taxon>
        <taxon>Epiprocta</taxon>
        <taxon>Anisoptera</taxon>
        <taxon>Libelluloidea</taxon>
        <taxon>Libellulidae</taxon>
        <taxon>Ladona</taxon>
    </lineage>
</organism>
<dbReference type="AlphaFoldDB" id="A0A8K0KN51"/>
<comment type="caution">
    <text evidence="2">The sequence shown here is derived from an EMBL/GenBank/DDBJ whole genome shotgun (WGS) entry which is preliminary data.</text>
</comment>
<evidence type="ECO:0000313" key="3">
    <source>
        <dbReference type="Proteomes" id="UP000792457"/>
    </source>
</evidence>
<keyword evidence="3" id="KW-1185">Reference proteome</keyword>
<reference evidence="2" key="1">
    <citation type="submission" date="2013-04" db="EMBL/GenBank/DDBJ databases">
        <authorList>
            <person name="Qu J."/>
            <person name="Murali S.C."/>
            <person name="Bandaranaike D."/>
            <person name="Bellair M."/>
            <person name="Blankenburg K."/>
            <person name="Chao H."/>
            <person name="Dinh H."/>
            <person name="Doddapaneni H."/>
            <person name="Downs B."/>
            <person name="Dugan-Rocha S."/>
            <person name="Elkadiri S."/>
            <person name="Gnanaolivu R.D."/>
            <person name="Hernandez B."/>
            <person name="Javaid M."/>
            <person name="Jayaseelan J.C."/>
            <person name="Lee S."/>
            <person name="Li M."/>
            <person name="Ming W."/>
            <person name="Munidasa M."/>
            <person name="Muniz J."/>
            <person name="Nguyen L."/>
            <person name="Ongeri F."/>
            <person name="Osuji N."/>
            <person name="Pu L.-L."/>
            <person name="Puazo M."/>
            <person name="Qu C."/>
            <person name="Quiroz J."/>
            <person name="Raj R."/>
            <person name="Weissenberger G."/>
            <person name="Xin Y."/>
            <person name="Zou X."/>
            <person name="Han Y."/>
            <person name="Richards S."/>
            <person name="Worley K."/>
            <person name="Muzny D."/>
            <person name="Gibbs R."/>
        </authorList>
    </citation>
    <scope>NUCLEOTIDE SEQUENCE</scope>
    <source>
        <strain evidence="2">Sampled in the wild</strain>
    </source>
</reference>
<sequence>MVARRFYVYESDDSYNPSECDEGKESSSLQEGSIDESSFEGEERGFSPSGSLSTWGPCKESVQKHQFSGGSGLGVQLNITDLKMLCLPHPKIREEILMKPKSVLAYNKAKKGVDVSDQMSLYIHASEEP</sequence>
<name>A0A8K0KN51_LADFU</name>
<reference evidence="2" key="2">
    <citation type="submission" date="2017-10" db="EMBL/GenBank/DDBJ databases">
        <title>Ladona fulva Genome sequencing and assembly.</title>
        <authorList>
            <person name="Murali S."/>
            <person name="Richards S."/>
            <person name="Bandaranaike D."/>
            <person name="Bellair M."/>
            <person name="Blankenburg K."/>
            <person name="Chao H."/>
            <person name="Dinh H."/>
            <person name="Doddapaneni H."/>
            <person name="Dugan-Rocha S."/>
            <person name="Elkadiri S."/>
            <person name="Gnanaolivu R."/>
            <person name="Hernandez B."/>
            <person name="Skinner E."/>
            <person name="Javaid M."/>
            <person name="Lee S."/>
            <person name="Li M."/>
            <person name="Ming W."/>
            <person name="Munidasa M."/>
            <person name="Muniz J."/>
            <person name="Nguyen L."/>
            <person name="Hughes D."/>
            <person name="Osuji N."/>
            <person name="Pu L.-L."/>
            <person name="Puazo M."/>
            <person name="Qu C."/>
            <person name="Quiroz J."/>
            <person name="Raj R."/>
            <person name="Weissenberger G."/>
            <person name="Xin Y."/>
            <person name="Zou X."/>
            <person name="Han Y."/>
            <person name="Worley K."/>
            <person name="Muzny D."/>
            <person name="Gibbs R."/>
        </authorList>
    </citation>
    <scope>NUCLEOTIDE SEQUENCE</scope>
    <source>
        <strain evidence="2">Sampled in the wild</strain>
    </source>
</reference>
<proteinExistence type="predicted"/>